<name>A0A142F1E4_9CAUD</name>
<evidence type="ECO:0000313" key="2">
    <source>
        <dbReference type="Proteomes" id="UP000201588"/>
    </source>
</evidence>
<dbReference type="EMBL" id="KU640380">
    <property type="protein sequence ID" value="AMQ66601.1"/>
    <property type="molecule type" value="Genomic_DNA"/>
</dbReference>
<dbReference type="Proteomes" id="UP000201588">
    <property type="component" value="Segment"/>
</dbReference>
<reference evidence="1 2" key="1">
    <citation type="submission" date="2016-01" db="EMBL/GenBank/DDBJ databases">
        <title>Isolation and characterization of bacteriophages from East Africa Rift Valley soda lakes.</title>
        <authorList>
            <person name="van Zyl L.J."/>
            <person name="Nemavhulani S."/>
            <person name="Cowan D.A."/>
            <person name="Trindade M.I."/>
        </authorList>
    </citation>
    <scope>NUCLEOTIDE SEQUENCE [LARGE SCALE GENOMIC DNA]</scope>
</reference>
<keyword evidence="2" id="KW-1185">Reference proteome</keyword>
<organism evidence="1 2">
    <name type="scientific">Bacillus phage Shbh1</name>
    <dbReference type="NCBI Taxonomy" id="1796992"/>
    <lineage>
        <taxon>Viruses</taxon>
        <taxon>Duplodnaviria</taxon>
        <taxon>Heunggongvirae</taxon>
        <taxon>Uroviricota</taxon>
        <taxon>Caudoviricetes</taxon>
        <taxon>Herelleviridae</taxon>
        <taxon>Bastillevirinae</taxon>
        <taxon>Shalavirus</taxon>
        <taxon>Shalavirus Shbh1</taxon>
    </lineage>
</organism>
<evidence type="ECO:0000313" key="1">
    <source>
        <dbReference type="EMBL" id="AMQ66601.1"/>
    </source>
</evidence>
<dbReference type="GeneID" id="28799486"/>
<accession>A0A142F1E4</accession>
<proteinExistence type="predicted"/>
<protein>
    <submittedName>
        <fullName evidence="1">Group-specific protein-like protein</fullName>
    </submittedName>
</protein>
<sequence length="96" mass="11291">MKWREGDWVSVVCKDQKVTGYIEYLGETVALVKSTTSHNFGRTLAVYRKDLMEVSNIIHVDDLPYLIDLSIAMEDKEWFMELSYELKKWKKAEDVL</sequence>
<dbReference type="RefSeq" id="YP_009275291.1">
    <property type="nucleotide sequence ID" value="NC_030925.1"/>
</dbReference>
<dbReference type="KEGG" id="vg:28799486"/>